<organism evidence="1 2">
    <name type="scientific">Paenibacillus baimaensis</name>
    <dbReference type="NCBI Taxonomy" id="2982185"/>
    <lineage>
        <taxon>Bacteria</taxon>
        <taxon>Bacillati</taxon>
        <taxon>Bacillota</taxon>
        <taxon>Bacilli</taxon>
        <taxon>Bacillales</taxon>
        <taxon>Paenibacillaceae</taxon>
        <taxon>Paenibacillus</taxon>
    </lineage>
</organism>
<name>A0ABT2UD94_9BACL</name>
<evidence type="ECO:0000313" key="1">
    <source>
        <dbReference type="EMBL" id="MCU6792604.1"/>
    </source>
</evidence>
<dbReference type="Proteomes" id="UP001652445">
    <property type="component" value="Unassembled WGS sequence"/>
</dbReference>
<reference evidence="1 2" key="1">
    <citation type="submission" date="2022-09" db="EMBL/GenBank/DDBJ databases">
        <authorList>
            <person name="Han X.L."/>
            <person name="Wang Q."/>
            <person name="Lu T."/>
        </authorList>
    </citation>
    <scope>NUCLEOTIDE SEQUENCE [LARGE SCALE GENOMIC DNA]</scope>
    <source>
        <strain evidence="1 2">WQ 127069</strain>
    </source>
</reference>
<comment type="caution">
    <text evidence="1">The sequence shown here is derived from an EMBL/GenBank/DDBJ whole genome shotgun (WGS) entry which is preliminary data.</text>
</comment>
<dbReference type="EMBL" id="JAOQIO010000031">
    <property type="protein sequence ID" value="MCU6792604.1"/>
    <property type="molecule type" value="Genomic_DNA"/>
</dbReference>
<gene>
    <name evidence="1" type="ORF">OB236_10780</name>
</gene>
<keyword evidence="2" id="KW-1185">Reference proteome</keyword>
<protein>
    <recommendedName>
        <fullName evidence="3">RNHCP domain-containing protein</fullName>
    </recommendedName>
</protein>
<dbReference type="RefSeq" id="WP_262683989.1">
    <property type="nucleotide sequence ID" value="NZ_JAOQIO010000031.1"/>
</dbReference>
<accession>A0ABT2UD94</accession>
<sequence>MVIIKRFFGLKSEIFCDRCHKAIQYDPHILCEECFTLSPKEIRRHQVNLSYPLVKEGLTCYLCKRKSEKVEFNHVCIRCICKHEDDSHSGWYINSDFPDDTLLYRHCICGCIVKITIGNPPTFEYYKVGNKKSSSKPFLCEATLEVEGRKFVFMIG</sequence>
<evidence type="ECO:0000313" key="2">
    <source>
        <dbReference type="Proteomes" id="UP001652445"/>
    </source>
</evidence>
<evidence type="ECO:0008006" key="3">
    <source>
        <dbReference type="Google" id="ProtNLM"/>
    </source>
</evidence>
<proteinExistence type="predicted"/>